<dbReference type="Proteomes" id="UP000240527">
    <property type="component" value="Chromosome"/>
</dbReference>
<keyword evidence="2" id="KW-0472">Membrane</keyword>
<dbReference type="Gene3D" id="1.25.40.10">
    <property type="entry name" value="Tetratricopeptide repeat domain"/>
    <property type="match status" value="1"/>
</dbReference>
<dbReference type="EMBL" id="CP027850">
    <property type="protein sequence ID" value="AVQ03375.1"/>
    <property type="molecule type" value="Genomic_DNA"/>
</dbReference>
<keyword evidence="1" id="KW-0175">Coiled coil</keyword>
<evidence type="ECO:0000313" key="5">
    <source>
        <dbReference type="Proteomes" id="UP000240527"/>
    </source>
</evidence>
<protein>
    <recommendedName>
        <fullName evidence="3">TIR domain-containing protein</fullName>
    </recommendedName>
</protein>
<evidence type="ECO:0000256" key="2">
    <source>
        <dbReference type="SAM" id="Phobius"/>
    </source>
</evidence>
<reference evidence="4 5" key="1">
    <citation type="journal article" date="2015" name="Biotechnol. Bioeng.">
        <title>Genome sequence and phenotypic characterization of Caulobacter segnis.</title>
        <authorList>
            <person name="Patel S."/>
            <person name="Fletcher B."/>
            <person name="Scott D.C."/>
            <person name="Ely B."/>
        </authorList>
    </citation>
    <scope>NUCLEOTIDE SEQUENCE [LARGE SCALE GENOMIC DNA]</scope>
    <source>
        <strain evidence="4 5">TK0059</strain>
    </source>
</reference>
<dbReference type="RefSeq" id="WP_106907224.1">
    <property type="nucleotide sequence ID" value="NZ_CP027850.1"/>
</dbReference>
<dbReference type="SUPFAM" id="SSF52200">
    <property type="entry name" value="Toll/Interleukin receptor TIR domain"/>
    <property type="match status" value="1"/>
</dbReference>
<gene>
    <name evidence="4" type="ORF">B7G68_16890</name>
</gene>
<feature type="domain" description="TIR" evidence="3">
    <location>
        <begin position="14"/>
        <end position="125"/>
    </location>
</feature>
<keyword evidence="2" id="KW-1133">Transmembrane helix</keyword>
<sequence length="581" mass="64590">MDGDWPAGARYWGFVSYSHRDSVQGRRLHGQLERYVLPRRLVGRETARGVTPRRLTPIFRDREEFPAAHDLSVEVRAALSVSKVLLVICSPNAAASPWVAREVELFRALHPDRPILAALIAGEPDTAFPAPLCVGVEPLAADFRPKRDGHRLALLKLVAGMAGVGLDELVQRDAQRRLRSVTAVTVVSVIAALTMGLLTAFAVSSSHEAQRQKGLALDALGEARRQRAMALSARDEAQRQRTQAVRARDEAERQRIAAVLARSEAEDQRQEAEAMVEFMSTELRGKLEGSEKLAVQSAVSQRAFGYYAGRSDRLSPSSAARRARVMTAVGQDFERRGDLVAALGAFDEAYRTTRRLKMSDPGNPQSIFEHAQNEFGVAQIAYRRQDWAKAKAGYERYAQLADSLVWLKPGSLEYRKEVAYAQGNLCAVALKMRDTRAALERCDRSLDAMREVASRMDDGRRAVASDMVNRHAWMADAYQRAGDLKRARVERDESAKIISAQLAERPGDRNIRADWVALQLAYASLAYAADDRAGALARLAEARQESDRLLREDPEYTRAKRLLDQVDRSIAYLAQAKGTQK</sequence>
<keyword evidence="5" id="KW-1185">Reference proteome</keyword>
<feature type="transmembrane region" description="Helical" evidence="2">
    <location>
        <begin position="181"/>
        <end position="203"/>
    </location>
</feature>
<keyword evidence="2" id="KW-0812">Transmembrane</keyword>
<dbReference type="InterPro" id="IPR000157">
    <property type="entry name" value="TIR_dom"/>
</dbReference>
<organism evidence="4 5">
    <name type="scientific">Caulobacter segnis</name>
    <dbReference type="NCBI Taxonomy" id="88688"/>
    <lineage>
        <taxon>Bacteria</taxon>
        <taxon>Pseudomonadati</taxon>
        <taxon>Pseudomonadota</taxon>
        <taxon>Alphaproteobacteria</taxon>
        <taxon>Caulobacterales</taxon>
        <taxon>Caulobacteraceae</taxon>
        <taxon>Caulobacter</taxon>
    </lineage>
</organism>
<evidence type="ECO:0000259" key="3">
    <source>
        <dbReference type="Pfam" id="PF13676"/>
    </source>
</evidence>
<dbReference type="SUPFAM" id="SSF48452">
    <property type="entry name" value="TPR-like"/>
    <property type="match status" value="1"/>
</dbReference>
<dbReference type="InterPro" id="IPR011990">
    <property type="entry name" value="TPR-like_helical_dom_sf"/>
</dbReference>
<name>A0ABN5IXT6_9CAUL</name>
<dbReference type="Gene3D" id="3.40.50.10140">
    <property type="entry name" value="Toll/interleukin-1 receptor homology (TIR) domain"/>
    <property type="match status" value="1"/>
</dbReference>
<evidence type="ECO:0000256" key="1">
    <source>
        <dbReference type="SAM" id="Coils"/>
    </source>
</evidence>
<dbReference type="Pfam" id="PF13676">
    <property type="entry name" value="TIR_2"/>
    <property type="match status" value="1"/>
</dbReference>
<accession>A0ABN5IXT6</accession>
<proteinExistence type="predicted"/>
<evidence type="ECO:0000313" key="4">
    <source>
        <dbReference type="EMBL" id="AVQ03375.1"/>
    </source>
</evidence>
<feature type="coiled-coil region" evidence="1">
    <location>
        <begin position="220"/>
        <end position="282"/>
    </location>
</feature>
<dbReference type="InterPro" id="IPR035897">
    <property type="entry name" value="Toll_tir_struct_dom_sf"/>
</dbReference>